<accession>A0ABT6ZNT8</accession>
<feature type="region of interest" description="Disordered" evidence="1">
    <location>
        <begin position="1"/>
        <end position="21"/>
    </location>
</feature>
<evidence type="ECO:0000313" key="2">
    <source>
        <dbReference type="EMBL" id="MDJ1130479.1"/>
    </source>
</evidence>
<protein>
    <submittedName>
        <fullName evidence="2">Uncharacterized protein</fullName>
    </submittedName>
</protein>
<name>A0ABT6ZNT8_9ACTN</name>
<proteinExistence type="predicted"/>
<organism evidence="2 3">
    <name type="scientific">Streptomyces iconiensis</name>
    <dbReference type="NCBI Taxonomy" id="1384038"/>
    <lineage>
        <taxon>Bacteria</taxon>
        <taxon>Bacillati</taxon>
        <taxon>Actinomycetota</taxon>
        <taxon>Actinomycetes</taxon>
        <taxon>Kitasatosporales</taxon>
        <taxon>Streptomycetaceae</taxon>
        <taxon>Streptomyces</taxon>
    </lineage>
</organism>
<reference evidence="2 3" key="1">
    <citation type="submission" date="2023-05" db="EMBL/GenBank/DDBJ databases">
        <title>Streptantibioticus silvisoli sp. nov., acidotolerant actinomycetes 1 from pine litter.</title>
        <authorList>
            <person name="Swiecimska M."/>
            <person name="Golinska P."/>
            <person name="Sangal V."/>
            <person name="Wachnowicz B."/>
            <person name="Goodfellow M."/>
        </authorList>
    </citation>
    <scope>NUCLEOTIDE SEQUENCE [LARGE SCALE GENOMIC DNA]</scope>
    <source>
        <strain evidence="2 3">DSM 42109</strain>
    </source>
</reference>
<dbReference type="EMBL" id="JANCPR020000001">
    <property type="protein sequence ID" value="MDJ1130479.1"/>
    <property type="molecule type" value="Genomic_DNA"/>
</dbReference>
<sequence>MLSFDGGWSPTTASQDTSGNIAIAEGPEQIALYAHALKNCNATH</sequence>
<evidence type="ECO:0000313" key="3">
    <source>
        <dbReference type="Proteomes" id="UP001214441"/>
    </source>
</evidence>
<dbReference type="Proteomes" id="UP001214441">
    <property type="component" value="Unassembled WGS sequence"/>
</dbReference>
<gene>
    <name evidence="2" type="ORF">NMN56_000640</name>
</gene>
<dbReference type="RefSeq" id="WP_280842628.1">
    <property type="nucleotide sequence ID" value="NZ_JANCPR020000001.1"/>
</dbReference>
<feature type="compositionally biased region" description="Polar residues" evidence="1">
    <location>
        <begin position="9"/>
        <end position="20"/>
    </location>
</feature>
<comment type="caution">
    <text evidence="2">The sequence shown here is derived from an EMBL/GenBank/DDBJ whole genome shotgun (WGS) entry which is preliminary data.</text>
</comment>
<keyword evidence="3" id="KW-1185">Reference proteome</keyword>
<evidence type="ECO:0000256" key="1">
    <source>
        <dbReference type="SAM" id="MobiDB-lite"/>
    </source>
</evidence>